<dbReference type="EMBL" id="JBHUIT010000031">
    <property type="protein sequence ID" value="MFD2257834.1"/>
    <property type="molecule type" value="Genomic_DNA"/>
</dbReference>
<protein>
    <submittedName>
        <fullName evidence="3">DUF1080 domain-containing protein</fullName>
    </submittedName>
</protein>
<feature type="signal peptide" evidence="1">
    <location>
        <begin position="1"/>
        <end position="20"/>
    </location>
</feature>
<feature type="domain" description="3-keto-alpha-glucoside-1,2-lyase/3-keto-2-hydroxy-glucal hydratase" evidence="2">
    <location>
        <begin position="25"/>
        <end position="268"/>
    </location>
</feature>
<organism evidence="3 4">
    <name type="scientific">Luteolibacter algae</name>
    <dbReference type="NCBI Taxonomy" id="454151"/>
    <lineage>
        <taxon>Bacteria</taxon>
        <taxon>Pseudomonadati</taxon>
        <taxon>Verrucomicrobiota</taxon>
        <taxon>Verrucomicrobiia</taxon>
        <taxon>Verrucomicrobiales</taxon>
        <taxon>Verrucomicrobiaceae</taxon>
        <taxon>Luteolibacter</taxon>
    </lineage>
</organism>
<dbReference type="Gene3D" id="2.60.120.560">
    <property type="entry name" value="Exo-inulinase, domain 1"/>
    <property type="match status" value="1"/>
</dbReference>
<evidence type="ECO:0000313" key="4">
    <source>
        <dbReference type="Proteomes" id="UP001597375"/>
    </source>
</evidence>
<name>A0ABW5DD41_9BACT</name>
<keyword evidence="1" id="KW-0732">Signal</keyword>
<comment type="caution">
    <text evidence="3">The sequence shown here is derived from an EMBL/GenBank/DDBJ whole genome shotgun (WGS) entry which is preliminary data.</text>
</comment>
<sequence>MKKILLSTLVFTTAASLLSAEDAPRPLFDGKSLTGWHIPERKETDKDYATKENFFVKDGAIHCYQLPNKKGGIILTDEEFSEFELEMDFKSDWGCDSGIFIHCNEQGQGIQILNDYLKDGCVGFGFGSGMGGFISRPILLNEVDGKIVARDSYDAVEKDGLLYAIDASGWNKMWKTDDWNRIRIRCVGDAPHITTWINGVKVMEMDGTTYKARSLKDETEKNWDAPSAWDSDKVRETTGGKGSIALQIHVGGRWKQGGSAAYRNITIKELDSKP</sequence>
<feature type="chain" id="PRO_5045379770" evidence="1">
    <location>
        <begin position="21"/>
        <end position="274"/>
    </location>
</feature>
<keyword evidence="4" id="KW-1185">Reference proteome</keyword>
<dbReference type="Pfam" id="PF06439">
    <property type="entry name" value="3keto-disac_hyd"/>
    <property type="match status" value="1"/>
</dbReference>
<gene>
    <name evidence="3" type="ORF">ACFSSA_14220</name>
</gene>
<accession>A0ABW5DD41</accession>
<dbReference type="InterPro" id="IPR010496">
    <property type="entry name" value="AL/BT2_dom"/>
</dbReference>
<evidence type="ECO:0000313" key="3">
    <source>
        <dbReference type="EMBL" id="MFD2257834.1"/>
    </source>
</evidence>
<reference evidence="4" key="1">
    <citation type="journal article" date="2019" name="Int. J. Syst. Evol. Microbiol.">
        <title>The Global Catalogue of Microorganisms (GCM) 10K type strain sequencing project: providing services to taxonomists for standard genome sequencing and annotation.</title>
        <authorList>
            <consortium name="The Broad Institute Genomics Platform"/>
            <consortium name="The Broad Institute Genome Sequencing Center for Infectious Disease"/>
            <person name="Wu L."/>
            <person name="Ma J."/>
        </authorList>
    </citation>
    <scope>NUCLEOTIDE SEQUENCE [LARGE SCALE GENOMIC DNA]</scope>
    <source>
        <strain evidence="4">CGMCC 4.7106</strain>
    </source>
</reference>
<dbReference type="Proteomes" id="UP001597375">
    <property type="component" value="Unassembled WGS sequence"/>
</dbReference>
<evidence type="ECO:0000256" key="1">
    <source>
        <dbReference type="SAM" id="SignalP"/>
    </source>
</evidence>
<evidence type="ECO:0000259" key="2">
    <source>
        <dbReference type="Pfam" id="PF06439"/>
    </source>
</evidence>
<dbReference type="RefSeq" id="WP_386821200.1">
    <property type="nucleotide sequence ID" value="NZ_JBHUIT010000031.1"/>
</dbReference>
<proteinExistence type="predicted"/>